<dbReference type="AlphaFoldDB" id="Q7RAR3"/>
<dbReference type="InParanoid" id="Q7RAR3"/>
<sequence>MYAFIRFISLIYFIFN</sequence>
<dbReference type="Proteomes" id="UP000008553">
    <property type="component" value="Unassembled WGS sequence"/>
</dbReference>
<protein>
    <submittedName>
        <fullName evidence="1">Uncharacterized protein</fullName>
    </submittedName>
</protein>
<organism evidence="1 2">
    <name type="scientific">Plasmodium yoelii yoelii</name>
    <dbReference type="NCBI Taxonomy" id="73239"/>
    <lineage>
        <taxon>Eukaryota</taxon>
        <taxon>Sar</taxon>
        <taxon>Alveolata</taxon>
        <taxon>Apicomplexa</taxon>
        <taxon>Aconoidasida</taxon>
        <taxon>Haemosporida</taxon>
        <taxon>Plasmodiidae</taxon>
        <taxon>Plasmodium</taxon>
        <taxon>Plasmodium (Vinckeia)</taxon>
    </lineage>
</organism>
<dbReference type="PaxDb" id="73239-Q7RAR3"/>
<evidence type="ECO:0000313" key="2">
    <source>
        <dbReference type="Proteomes" id="UP000008553"/>
    </source>
</evidence>
<proteinExistence type="predicted"/>
<comment type="caution">
    <text evidence="1">The sequence shown here is derived from an EMBL/GenBank/DDBJ whole genome shotgun (WGS) entry which is preliminary data.</text>
</comment>
<name>Q7RAR3_PLAYO</name>
<gene>
    <name evidence="1" type="ORF">PY06436</name>
</gene>
<dbReference type="EMBL" id="AABL01002180">
    <property type="protein sequence ID" value="EAA18653.1"/>
    <property type="molecule type" value="Genomic_DNA"/>
</dbReference>
<reference evidence="1 2" key="1">
    <citation type="journal article" date="2002" name="Nature">
        <title>Genome sequence and comparative analysis of the model rodent malaria parasite Plasmodium yoelii yoelii.</title>
        <authorList>
            <person name="Carlton J.M."/>
            <person name="Angiuoli S.V."/>
            <person name="Suh B.B."/>
            <person name="Kooij T.W."/>
            <person name="Pertea M."/>
            <person name="Silva J.C."/>
            <person name="Ermolaeva M.D."/>
            <person name="Allen J.E."/>
            <person name="Selengut J.D."/>
            <person name="Koo H.L."/>
            <person name="Peterson J.D."/>
            <person name="Pop M."/>
            <person name="Kosack D.S."/>
            <person name="Shumway M.F."/>
            <person name="Bidwell S.L."/>
            <person name="Shallom S.J."/>
            <person name="van Aken S.E."/>
            <person name="Riedmuller S.B."/>
            <person name="Feldblyum T.V."/>
            <person name="Cho J.K."/>
            <person name="Quackenbush J."/>
            <person name="Sedegah M."/>
            <person name="Shoaibi A."/>
            <person name="Cummings L.M."/>
            <person name="Florens L."/>
            <person name="Yates J.R."/>
            <person name="Raine J.D."/>
            <person name="Sinden R.E."/>
            <person name="Harris M.A."/>
            <person name="Cunningham D.A."/>
            <person name="Preiser P.R."/>
            <person name="Bergman L.W."/>
            <person name="Vaidya A.B."/>
            <person name="van Lin L.H."/>
            <person name="Janse C.J."/>
            <person name="Waters A.P."/>
            <person name="Smith H.O."/>
            <person name="White O.R."/>
            <person name="Salzberg S.L."/>
            <person name="Venter J.C."/>
            <person name="Fraser C.M."/>
            <person name="Hoffman S.L."/>
            <person name="Gardner M.J."/>
            <person name="Carucci D.J."/>
        </authorList>
    </citation>
    <scope>NUCLEOTIDE SEQUENCE [LARGE SCALE GENOMIC DNA]</scope>
    <source>
        <strain evidence="1 2">17XNL</strain>
    </source>
</reference>
<keyword evidence="2" id="KW-1185">Reference proteome</keyword>
<evidence type="ECO:0000313" key="1">
    <source>
        <dbReference type="EMBL" id="EAA18653.1"/>
    </source>
</evidence>
<accession>Q7RAR3</accession>